<comment type="function">
    <text evidence="1 11">Catalyzes the NADPH-dependent reduction of ketopantoate into pantoic acid.</text>
</comment>
<dbReference type="EMBL" id="JAUBDH010000002">
    <property type="protein sequence ID" value="MDW0109322.1"/>
    <property type="molecule type" value="Genomic_DNA"/>
</dbReference>
<evidence type="ECO:0000259" key="12">
    <source>
        <dbReference type="Pfam" id="PF02558"/>
    </source>
</evidence>
<protein>
    <recommendedName>
        <fullName evidence="5 11">2-dehydropantoate 2-reductase</fullName>
        <ecNumber evidence="4 11">1.1.1.169</ecNumber>
    </recommendedName>
    <alternativeName>
        <fullName evidence="9 11">Ketopantoate reductase</fullName>
    </alternativeName>
</protein>
<dbReference type="PANTHER" id="PTHR43765:SF2">
    <property type="entry name" value="2-DEHYDROPANTOATE 2-REDUCTASE"/>
    <property type="match status" value="1"/>
</dbReference>
<name>A0ABU4FYZ0_9BACL</name>
<dbReference type="RefSeq" id="WP_317934794.1">
    <property type="nucleotide sequence ID" value="NZ_JAUBDH010000002.1"/>
</dbReference>
<dbReference type="InterPro" id="IPR013752">
    <property type="entry name" value="KPA_reductase"/>
</dbReference>
<dbReference type="SUPFAM" id="SSF51735">
    <property type="entry name" value="NAD(P)-binding Rossmann-fold domains"/>
    <property type="match status" value="1"/>
</dbReference>
<evidence type="ECO:0000256" key="3">
    <source>
        <dbReference type="ARBA" id="ARBA00007870"/>
    </source>
</evidence>
<evidence type="ECO:0000256" key="8">
    <source>
        <dbReference type="ARBA" id="ARBA00023002"/>
    </source>
</evidence>
<dbReference type="GO" id="GO:0008677">
    <property type="term" value="F:2-dehydropantoate 2-reductase activity"/>
    <property type="evidence" value="ECO:0007669"/>
    <property type="project" value="UniProtKB-EC"/>
</dbReference>
<sequence>MKVVVAGAGAMGLLIGSYLAESNLSVSFFTRRDSQAEELRVNGVTRILDGESKTVQVNAFSELKDAPEGALWILAVKSKDLSKLIVSIENKAQPAHLLFVQNGLRHFEMGKQSSVSSIGFASLTHGAGKETDTSVIHKGIGVMNLAQLRGDKELTDQLLTVNSPGFPIRLHTDGFRMLLEKAIINCCINPLTAILGKTNGELLQHETSRRLMKAVYNELALVYPETIKRLPFSVIEKVCDSTASNRSSMLIDRTNHVPMEIDTIVSATLGEYRHKMPTLALLEMLLKAIDEGTEST</sequence>
<accession>A0ABU4FYZ0</accession>
<evidence type="ECO:0000313" key="15">
    <source>
        <dbReference type="Proteomes" id="UP001280629"/>
    </source>
</evidence>
<keyword evidence="8 11" id="KW-0560">Oxidoreductase</keyword>
<evidence type="ECO:0000256" key="5">
    <source>
        <dbReference type="ARBA" id="ARBA00019465"/>
    </source>
</evidence>
<evidence type="ECO:0000256" key="1">
    <source>
        <dbReference type="ARBA" id="ARBA00002919"/>
    </source>
</evidence>
<dbReference type="SUPFAM" id="SSF48179">
    <property type="entry name" value="6-phosphogluconate dehydrogenase C-terminal domain-like"/>
    <property type="match status" value="1"/>
</dbReference>
<dbReference type="Proteomes" id="UP001280629">
    <property type="component" value="Unassembled WGS sequence"/>
</dbReference>
<evidence type="ECO:0000256" key="9">
    <source>
        <dbReference type="ARBA" id="ARBA00032024"/>
    </source>
</evidence>
<dbReference type="Pfam" id="PF02558">
    <property type="entry name" value="ApbA"/>
    <property type="match status" value="1"/>
</dbReference>
<dbReference type="EC" id="1.1.1.169" evidence="4 11"/>
<feature type="domain" description="Ketopantoate reductase N-terminal" evidence="12">
    <location>
        <begin position="3"/>
        <end position="149"/>
    </location>
</feature>
<evidence type="ECO:0000256" key="10">
    <source>
        <dbReference type="ARBA" id="ARBA00048793"/>
    </source>
</evidence>
<dbReference type="Pfam" id="PF08546">
    <property type="entry name" value="ApbA_C"/>
    <property type="match status" value="1"/>
</dbReference>
<dbReference type="InterPro" id="IPR013328">
    <property type="entry name" value="6PGD_dom2"/>
</dbReference>
<keyword evidence="7 11" id="KW-0521">NADP</keyword>
<dbReference type="InterPro" id="IPR013332">
    <property type="entry name" value="KPR_N"/>
</dbReference>
<feature type="domain" description="Ketopantoate reductase C-terminal" evidence="13">
    <location>
        <begin position="177"/>
        <end position="282"/>
    </location>
</feature>
<keyword evidence="6 11" id="KW-0566">Pantothenate biosynthesis</keyword>
<organism evidence="14 15">
    <name type="scientific">Sporosarcina aquimarina</name>
    <dbReference type="NCBI Taxonomy" id="114975"/>
    <lineage>
        <taxon>Bacteria</taxon>
        <taxon>Bacillati</taxon>
        <taxon>Bacillota</taxon>
        <taxon>Bacilli</taxon>
        <taxon>Bacillales</taxon>
        <taxon>Caryophanaceae</taxon>
        <taxon>Sporosarcina</taxon>
    </lineage>
</organism>
<evidence type="ECO:0000256" key="6">
    <source>
        <dbReference type="ARBA" id="ARBA00022655"/>
    </source>
</evidence>
<evidence type="ECO:0000259" key="13">
    <source>
        <dbReference type="Pfam" id="PF08546"/>
    </source>
</evidence>
<comment type="similarity">
    <text evidence="3 11">Belongs to the ketopantoate reductase family.</text>
</comment>
<dbReference type="NCBIfam" id="TIGR00745">
    <property type="entry name" value="apbA_panE"/>
    <property type="match status" value="1"/>
</dbReference>
<evidence type="ECO:0000256" key="11">
    <source>
        <dbReference type="RuleBase" id="RU362068"/>
    </source>
</evidence>
<keyword evidence="15" id="KW-1185">Reference proteome</keyword>
<dbReference type="InterPro" id="IPR008927">
    <property type="entry name" value="6-PGluconate_DH-like_C_sf"/>
</dbReference>
<evidence type="ECO:0000313" key="14">
    <source>
        <dbReference type="EMBL" id="MDW0109322.1"/>
    </source>
</evidence>
<evidence type="ECO:0000256" key="7">
    <source>
        <dbReference type="ARBA" id="ARBA00022857"/>
    </source>
</evidence>
<dbReference type="Gene3D" id="1.10.1040.10">
    <property type="entry name" value="N-(1-d-carboxylethyl)-l-norvaline Dehydrogenase, domain 2"/>
    <property type="match status" value="1"/>
</dbReference>
<reference evidence="14 15" key="1">
    <citation type="submission" date="2023-06" db="EMBL/GenBank/DDBJ databases">
        <title>Sporosarcina sp. nov., isolated from Korean traditional fermented seafood 'Jeotgal'.</title>
        <authorList>
            <person name="Yang A.-I."/>
            <person name="Shin N.-R."/>
        </authorList>
    </citation>
    <scope>NUCLEOTIDE SEQUENCE [LARGE SCALE GENOMIC DNA]</scope>
    <source>
        <strain evidence="14 15">KCTC3840</strain>
    </source>
</reference>
<proteinExistence type="inferred from homology"/>
<comment type="caution">
    <text evidence="14">The sequence shown here is derived from an EMBL/GenBank/DDBJ whole genome shotgun (WGS) entry which is preliminary data.</text>
</comment>
<dbReference type="Gene3D" id="3.40.50.720">
    <property type="entry name" value="NAD(P)-binding Rossmann-like Domain"/>
    <property type="match status" value="1"/>
</dbReference>
<comment type="pathway">
    <text evidence="2 11">Cofactor biosynthesis; (R)-pantothenate biosynthesis; (R)-pantoate from 3-methyl-2-oxobutanoate: step 2/2.</text>
</comment>
<dbReference type="InterPro" id="IPR050838">
    <property type="entry name" value="Ketopantoate_reductase"/>
</dbReference>
<evidence type="ECO:0000256" key="4">
    <source>
        <dbReference type="ARBA" id="ARBA00013014"/>
    </source>
</evidence>
<dbReference type="PANTHER" id="PTHR43765">
    <property type="entry name" value="2-DEHYDROPANTOATE 2-REDUCTASE-RELATED"/>
    <property type="match status" value="1"/>
</dbReference>
<gene>
    <name evidence="14" type="ORF">QT716_04545</name>
</gene>
<evidence type="ECO:0000256" key="2">
    <source>
        <dbReference type="ARBA" id="ARBA00004994"/>
    </source>
</evidence>
<dbReference type="InterPro" id="IPR036291">
    <property type="entry name" value="NAD(P)-bd_dom_sf"/>
</dbReference>
<dbReference type="InterPro" id="IPR003710">
    <property type="entry name" value="ApbA"/>
</dbReference>
<comment type="catalytic activity">
    <reaction evidence="10 11">
        <text>(R)-pantoate + NADP(+) = 2-dehydropantoate + NADPH + H(+)</text>
        <dbReference type="Rhea" id="RHEA:16233"/>
        <dbReference type="ChEBI" id="CHEBI:11561"/>
        <dbReference type="ChEBI" id="CHEBI:15378"/>
        <dbReference type="ChEBI" id="CHEBI:15980"/>
        <dbReference type="ChEBI" id="CHEBI:57783"/>
        <dbReference type="ChEBI" id="CHEBI:58349"/>
        <dbReference type="EC" id="1.1.1.169"/>
    </reaction>
</comment>